<dbReference type="GO" id="GO:0071949">
    <property type="term" value="F:FAD binding"/>
    <property type="evidence" value="ECO:0007669"/>
    <property type="project" value="InterPro"/>
</dbReference>
<sequence>MAENRLPYPSKYTLDEPDAYHSTCLAIQRAVSPRSQVFYPGSPSYANNTHHWTPSSSQTSACSVEPGTVHDVSKILKILGTTSTPFAIKSGGHATNQGFSSTPGVQIALSRFNAVMYDQASNTATIGAGLTWDTVYSKLEPFGVTVVGGRVVGVGVGGVTLGGGKHIAHFSNSFPGRTYSSHQVMDTIVAFELVLPDGEITTVTAESNPELSFALKGGYNNFGIVTNFVFNTFSLGPVWGGLLTYAGANFDLIVPAVADFQASNTDVDATIVAAFTCDYDSTPVFNVGAFYNGSTPPPGLFDKFFAIPRTSEDVKTRTYPELISVTSGPYSVNLLRGAMHTVSLSHLSVGVISQVLKQTNLWPDESSDSIARGDMKLAAAAITATAQSEGQELADLPLYSNYALGDVPLHRLYLANLPRLRSIKMKYDPLDVMALRGVSVSSGS</sequence>
<dbReference type="InterPro" id="IPR050416">
    <property type="entry name" value="FAD-linked_Oxidoreductase"/>
</dbReference>
<dbReference type="InterPro" id="IPR016166">
    <property type="entry name" value="FAD-bd_PCMH"/>
</dbReference>
<keyword evidence="3" id="KW-0274">FAD</keyword>
<dbReference type="GO" id="GO:0016491">
    <property type="term" value="F:oxidoreductase activity"/>
    <property type="evidence" value="ECO:0007669"/>
    <property type="project" value="UniProtKB-KW"/>
</dbReference>
<name>A0A9P6DV66_9AGAM</name>
<evidence type="ECO:0000256" key="3">
    <source>
        <dbReference type="ARBA" id="ARBA00022827"/>
    </source>
</evidence>
<dbReference type="InterPro" id="IPR036318">
    <property type="entry name" value="FAD-bd_PCMH-like_sf"/>
</dbReference>
<feature type="domain" description="FAD-binding PCMH-type" evidence="5">
    <location>
        <begin position="56"/>
        <end position="235"/>
    </location>
</feature>
<comment type="caution">
    <text evidence="6">The sequence shown here is derived from an EMBL/GenBank/DDBJ whole genome shotgun (WGS) entry which is preliminary data.</text>
</comment>
<dbReference type="Pfam" id="PF01565">
    <property type="entry name" value="FAD_binding_4"/>
    <property type="match status" value="1"/>
</dbReference>
<dbReference type="EMBL" id="MU128987">
    <property type="protein sequence ID" value="KAF9512348.1"/>
    <property type="molecule type" value="Genomic_DNA"/>
</dbReference>
<dbReference type="InterPro" id="IPR006094">
    <property type="entry name" value="Oxid_FAD_bind_N"/>
</dbReference>
<evidence type="ECO:0000259" key="5">
    <source>
        <dbReference type="PROSITE" id="PS51387"/>
    </source>
</evidence>
<dbReference type="InterPro" id="IPR016169">
    <property type="entry name" value="FAD-bd_PCMH_sub2"/>
</dbReference>
<gene>
    <name evidence="6" type="ORF">BS47DRAFT_1394238</name>
</gene>
<dbReference type="AlphaFoldDB" id="A0A9P6DV66"/>
<evidence type="ECO:0000313" key="7">
    <source>
        <dbReference type="Proteomes" id="UP000886523"/>
    </source>
</evidence>
<keyword evidence="2" id="KW-0285">Flavoprotein</keyword>
<evidence type="ECO:0000256" key="4">
    <source>
        <dbReference type="ARBA" id="ARBA00023002"/>
    </source>
</evidence>
<dbReference type="PANTHER" id="PTHR42973:SF13">
    <property type="entry name" value="FAD-BINDING PCMH-TYPE DOMAIN-CONTAINING PROTEIN"/>
    <property type="match status" value="1"/>
</dbReference>
<comment type="similarity">
    <text evidence="1">Belongs to the oxygen-dependent FAD-linked oxidoreductase family.</text>
</comment>
<evidence type="ECO:0000313" key="6">
    <source>
        <dbReference type="EMBL" id="KAF9512348.1"/>
    </source>
</evidence>
<accession>A0A9P6DV66</accession>
<protein>
    <recommendedName>
        <fullName evidence="5">FAD-binding PCMH-type domain-containing protein</fullName>
    </recommendedName>
</protein>
<dbReference type="SUPFAM" id="SSF56176">
    <property type="entry name" value="FAD-binding/transporter-associated domain-like"/>
    <property type="match status" value="1"/>
</dbReference>
<dbReference type="InterPro" id="IPR012951">
    <property type="entry name" value="BBE"/>
</dbReference>
<organism evidence="6 7">
    <name type="scientific">Hydnum rufescens UP504</name>
    <dbReference type="NCBI Taxonomy" id="1448309"/>
    <lineage>
        <taxon>Eukaryota</taxon>
        <taxon>Fungi</taxon>
        <taxon>Dikarya</taxon>
        <taxon>Basidiomycota</taxon>
        <taxon>Agaricomycotina</taxon>
        <taxon>Agaricomycetes</taxon>
        <taxon>Cantharellales</taxon>
        <taxon>Hydnaceae</taxon>
        <taxon>Hydnum</taxon>
    </lineage>
</organism>
<keyword evidence="7" id="KW-1185">Reference proteome</keyword>
<dbReference type="Pfam" id="PF08031">
    <property type="entry name" value="BBE"/>
    <property type="match status" value="1"/>
</dbReference>
<dbReference type="Proteomes" id="UP000886523">
    <property type="component" value="Unassembled WGS sequence"/>
</dbReference>
<proteinExistence type="inferred from homology"/>
<dbReference type="OrthoDB" id="2151789at2759"/>
<evidence type="ECO:0000256" key="2">
    <source>
        <dbReference type="ARBA" id="ARBA00022630"/>
    </source>
</evidence>
<dbReference type="PROSITE" id="PS51387">
    <property type="entry name" value="FAD_PCMH"/>
    <property type="match status" value="1"/>
</dbReference>
<reference evidence="6" key="1">
    <citation type="journal article" date="2020" name="Nat. Commun.">
        <title>Large-scale genome sequencing of mycorrhizal fungi provides insights into the early evolution of symbiotic traits.</title>
        <authorList>
            <person name="Miyauchi S."/>
            <person name="Kiss E."/>
            <person name="Kuo A."/>
            <person name="Drula E."/>
            <person name="Kohler A."/>
            <person name="Sanchez-Garcia M."/>
            <person name="Morin E."/>
            <person name="Andreopoulos B."/>
            <person name="Barry K.W."/>
            <person name="Bonito G."/>
            <person name="Buee M."/>
            <person name="Carver A."/>
            <person name="Chen C."/>
            <person name="Cichocki N."/>
            <person name="Clum A."/>
            <person name="Culley D."/>
            <person name="Crous P.W."/>
            <person name="Fauchery L."/>
            <person name="Girlanda M."/>
            <person name="Hayes R.D."/>
            <person name="Keri Z."/>
            <person name="LaButti K."/>
            <person name="Lipzen A."/>
            <person name="Lombard V."/>
            <person name="Magnuson J."/>
            <person name="Maillard F."/>
            <person name="Murat C."/>
            <person name="Nolan M."/>
            <person name="Ohm R.A."/>
            <person name="Pangilinan J."/>
            <person name="Pereira M.F."/>
            <person name="Perotto S."/>
            <person name="Peter M."/>
            <person name="Pfister S."/>
            <person name="Riley R."/>
            <person name="Sitrit Y."/>
            <person name="Stielow J.B."/>
            <person name="Szollosi G."/>
            <person name="Zifcakova L."/>
            <person name="Stursova M."/>
            <person name="Spatafora J.W."/>
            <person name="Tedersoo L."/>
            <person name="Vaario L.M."/>
            <person name="Yamada A."/>
            <person name="Yan M."/>
            <person name="Wang P."/>
            <person name="Xu J."/>
            <person name="Bruns T."/>
            <person name="Baldrian P."/>
            <person name="Vilgalys R."/>
            <person name="Dunand C."/>
            <person name="Henrissat B."/>
            <person name="Grigoriev I.V."/>
            <person name="Hibbett D."/>
            <person name="Nagy L.G."/>
            <person name="Martin F.M."/>
        </authorList>
    </citation>
    <scope>NUCLEOTIDE SEQUENCE</scope>
    <source>
        <strain evidence="6">UP504</strain>
    </source>
</reference>
<dbReference type="Gene3D" id="3.30.465.10">
    <property type="match status" value="1"/>
</dbReference>
<evidence type="ECO:0000256" key="1">
    <source>
        <dbReference type="ARBA" id="ARBA00005466"/>
    </source>
</evidence>
<dbReference type="PANTHER" id="PTHR42973">
    <property type="entry name" value="BINDING OXIDOREDUCTASE, PUTATIVE (AFU_ORTHOLOGUE AFUA_1G17690)-RELATED"/>
    <property type="match status" value="1"/>
</dbReference>
<keyword evidence="4" id="KW-0560">Oxidoreductase</keyword>